<keyword evidence="3 4" id="KW-0443">Lipid metabolism</keyword>
<organism evidence="11 12">
    <name type="scientific">Parastrongyloides trichosuri</name>
    <name type="common">Possum-specific nematode worm</name>
    <dbReference type="NCBI Taxonomy" id="131310"/>
    <lineage>
        <taxon>Eukaryota</taxon>
        <taxon>Metazoa</taxon>
        <taxon>Ecdysozoa</taxon>
        <taxon>Nematoda</taxon>
        <taxon>Chromadorea</taxon>
        <taxon>Rhabditida</taxon>
        <taxon>Tylenchina</taxon>
        <taxon>Panagrolaimomorpha</taxon>
        <taxon>Strongyloidoidea</taxon>
        <taxon>Strongyloididae</taxon>
        <taxon>Parastrongyloides</taxon>
    </lineage>
</organism>
<evidence type="ECO:0000256" key="9">
    <source>
        <dbReference type="SAM" id="MobiDB-lite"/>
    </source>
</evidence>
<dbReference type="SUPFAM" id="SSF49562">
    <property type="entry name" value="C2 domain (Calcium/lipid-binding domain, CaLB)"/>
    <property type="match status" value="1"/>
</dbReference>
<dbReference type="Gene3D" id="2.60.40.150">
    <property type="entry name" value="C2 domain"/>
    <property type="match status" value="1"/>
</dbReference>
<dbReference type="SMART" id="SM00148">
    <property type="entry name" value="PLCXc"/>
    <property type="match status" value="1"/>
</dbReference>
<dbReference type="SMART" id="SM00149">
    <property type="entry name" value="PLCYc"/>
    <property type="match status" value="1"/>
</dbReference>
<evidence type="ECO:0000259" key="10">
    <source>
        <dbReference type="PROSITE" id="PS50008"/>
    </source>
</evidence>
<evidence type="ECO:0000256" key="5">
    <source>
        <dbReference type="PIRSR" id="PIRSR000956-1"/>
    </source>
</evidence>
<feature type="active site" evidence="5">
    <location>
        <position position="399"/>
    </location>
</feature>
<keyword evidence="11" id="KW-1185">Reference proteome</keyword>
<dbReference type="InterPro" id="IPR037862">
    <property type="entry name" value="PLC-beta_PH"/>
</dbReference>
<dbReference type="InterPro" id="IPR000909">
    <property type="entry name" value="PLipase_C_PInositol-sp_X_dom"/>
</dbReference>
<dbReference type="GO" id="GO:0016042">
    <property type="term" value="P:lipid catabolic process"/>
    <property type="evidence" value="ECO:0007669"/>
    <property type="project" value="UniProtKB-KW"/>
</dbReference>
<protein>
    <recommendedName>
        <fullName evidence="4">1-phosphatidylinositol 4,5-bisphosphate phosphodiesterase</fullName>
        <ecNumber evidence="4">3.1.4.11</ecNumber>
    </recommendedName>
</protein>
<dbReference type="PROSITE" id="PS50008">
    <property type="entry name" value="PIPLC_Y_DOMAIN"/>
    <property type="match status" value="1"/>
</dbReference>
<dbReference type="Pfam" id="PF00388">
    <property type="entry name" value="PI-PLC-X"/>
    <property type="match status" value="1"/>
</dbReference>
<feature type="active site" evidence="5">
    <location>
        <position position="354"/>
    </location>
</feature>
<dbReference type="PANTHER" id="PTHR10336:SF36">
    <property type="entry name" value="1-PHOSPHATIDYLINOSITOL 4,5-BISPHOSPHATE PHOSPHODIESTERASE BETA-4"/>
    <property type="match status" value="1"/>
</dbReference>
<feature type="binding site" evidence="6">
    <location>
        <position position="436"/>
    </location>
    <ligand>
        <name>Ca(2+)</name>
        <dbReference type="ChEBI" id="CHEBI:29108"/>
    </ligand>
</feature>
<evidence type="ECO:0000256" key="7">
    <source>
        <dbReference type="RuleBase" id="RU361133"/>
    </source>
</evidence>
<evidence type="ECO:0000256" key="2">
    <source>
        <dbReference type="ARBA" id="ARBA00022963"/>
    </source>
</evidence>
<dbReference type="InterPro" id="IPR001192">
    <property type="entry name" value="PI-PLC_fam"/>
</dbReference>
<proteinExistence type="predicted"/>
<dbReference type="STRING" id="131310.A0A0N4ZK44"/>
<dbReference type="PROSITE" id="PS50007">
    <property type="entry name" value="PIPLC_X_DOMAIN"/>
    <property type="match status" value="1"/>
</dbReference>
<evidence type="ECO:0000256" key="1">
    <source>
        <dbReference type="ARBA" id="ARBA00022801"/>
    </source>
</evidence>
<keyword evidence="2 4" id="KW-0442">Lipid degradation</keyword>
<dbReference type="InterPro" id="IPR001711">
    <property type="entry name" value="PLipase_C_Pinositol-sp_Y"/>
</dbReference>
<dbReference type="Gene3D" id="1.10.238.10">
    <property type="entry name" value="EF-hand"/>
    <property type="match status" value="1"/>
</dbReference>
<keyword evidence="8" id="KW-0175">Coiled coil</keyword>
<evidence type="ECO:0000313" key="11">
    <source>
        <dbReference type="Proteomes" id="UP000038045"/>
    </source>
</evidence>
<comment type="cofactor">
    <cofactor evidence="6">
        <name>Ca(2+)</name>
        <dbReference type="ChEBI" id="CHEBI:29108"/>
    </cofactor>
    <text evidence="6">Binds 1 Ca(2+) ion per subunit.</text>
</comment>
<dbReference type="Pfam" id="PF00387">
    <property type="entry name" value="PI-PLC-Y"/>
    <property type="match status" value="1"/>
</dbReference>
<dbReference type="InterPro" id="IPR016280">
    <property type="entry name" value="PLC-beta"/>
</dbReference>
<dbReference type="Gene3D" id="2.30.29.240">
    <property type="match status" value="1"/>
</dbReference>
<dbReference type="CDD" id="cd08591">
    <property type="entry name" value="PI-PLCc_beta"/>
    <property type="match status" value="1"/>
</dbReference>
<dbReference type="PIRSF" id="PIRSF000956">
    <property type="entry name" value="PLC-beta"/>
    <property type="match status" value="1"/>
</dbReference>
<feature type="region of interest" description="Disordered" evidence="9">
    <location>
        <begin position="962"/>
        <end position="986"/>
    </location>
</feature>
<feature type="binding site" evidence="6">
    <location>
        <position position="355"/>
    </location>
    <ligand>
        <name>Ca(2+)</name>
        <dbReference type="ChEBI" id="CHEBI:29108"/>
    </ligand>
</feature>
<dbReference type="SUPFAM" id="SSF51695">
    <property type="entry name" value="PLC-like phosphodiesterases"/>
    <property type="match status" value="1"/>
</dbReference>
<dbReference type="WBParaSite" id="PTRK_0000847700.1">
    <property type="protein sequence ID" value="PTRK_0000847700.1"/>
    <property type="gene ID" value="PTRK_0000847700"/>
</dbReference>
<evidence type="ECO:0000256" key="6">
    <source>
        <dbReference type="PIRSR" id="PIRSR000956-2"/>
    </source>
</evidence>
<dbReference type="Gene3D" id="3.20.20.190">
    <property type="entry name" value="Phosphatidylinositol (PI) phosphodiesterase"/>
    <property type="match status" value="1"/>
</dbReference>
<feature type="binding site" evidence="6">
    <location>
        <position position="386"/>
    </location>
    <ligand>
        <name>Ca(2+)</name>
        <dbReference type="ChEBI" id="CHEBI:29108"/>
    </ligand>
</feature>
<keyword evidence="6" id="KW-0106">Calcium</keyword>
<comment type="catalytic activity">
    <reaction evidence="4 7">
        <text>a 1,2-diacyl-sn-glycero-3-phospho-(1D-myo-inositol-4,5-bisphosphate) + H2O = 1D-myo-inositol 1,4,5-trisphosphate + a 1,2-diacyl-sn-glycerol + H(+)</text>
        <dbReference type="Rhea" id="RHEA:33179"/>
        <dbReference type="ChEBI" id="CHEBI:15377"/>
        <dbReference type="ChEBI" id="CHEBI:15378"/>
        <dbReference type="ChEBI" id="CHEBI:17815"/>
        <dbReference type="ChEBI" id="CHEBI:58456"/>
        <dbReference type="ChEBI" id="CHEBI:203600"/>
        <dbReference type="EC" id="3.1.4.11"/>
    </reaction>
</comment>
<dbReference type="GO" id="GO:0048015">
    <property type="term" value="P:phosphatidylinositol-mediated signaling"/>
    <property type="evidence" value="ECO:0007669"/>
    <property type="project" value="TreeGrafter"/>
</dbReference>
<evidence type="ECO:0000256" key="8">
    <source>
        <dbReference type="SAM" id="Coils"/>
    </source>
</evidence>
<feature type="domain" description="PI-PLC Y-box" evidence="10">
    <location>
        <begin position="618"/>
        <end position="719"/>
    </location>
</feature>
<keyword evidence="6" id="KW-0479">Metal-binding</keyword>
<dbReference type="SUPFAM" id="SSF47473">
    <property type="entry name" value="EF-hand"/>
    <property type="match status" value="1"/>
</dbReference>
<keyword evidence="1 4" id="KW-0378">Hydrolase</keyword>
<dbReference type="CDD" id="cd00275">
    <property type="entry name" value="C2_PLC_like"/>
    <property type="match status" value="1"/>
</dbReference>
<sequence length="1215" mass="140018">MFQPELEFFKIINVLGMHPGGMSIEDENISSLESVDIKSPLTTFKFDSNVEVLNGRFVKLEVSKDRLVVGWRTSKYADCLFIDNIFDLYLGLGIESGKIKEEQKLKNFSDTFCGKGAIIENCILTICHGTDFTHGLLTTSFLFENEELAIQWRDYLRKRCRDLNQEQKSYFYFWRRLFTKIEKSILDDYISVETLTEFILPSIKLKDERKHLESVLLCKVPQFLNKKKISIEYLSSPEFQFSVYKATIVRDDVNEVFTKIFRKQVASDVQVHNYLKREHCDPRLNEVLFPHHCMESVKKLLSTYELSNANGLTFEGYLNFLLSTENTLIRRSYMRLKSEDMNEPLSHYYINSSHNTYLRGKQMKGRSSVAMYRFVLLLGCRSVELDCWDGPNNEPIITHGPQTIFFCSTILFKDVIKAIAETAFVNSDYPVILSFENHCSLKQQQVMARHCRNILGDLLLTETLSDYPIKSGVKLPSPNLLKRKILIKNKKFDKSSEETSMEKHEDECLHNNNIMIQQCKSYDETNKNEEEVSHVFIDDNIQSTDENNPDIIRQVYFDKNENMINRECNKPAKLSCSGVSRLDSVDETSHVPLHVDHTNKNDLSNHHVPSSSGVSADLSNLVNYVRAMGKLTSFVDASNKDISSELYSMNEVKAIELLKNEGEQFVEHNKRQITRVFPKGSRIDSTINFQTADLPYQMNSSFFEVNGSCGYVLKPQNMRKESMKFDPFEINQVENVVPNSVRVTIISGQMLGLLTTKRPLLVYVEADMYGIPKDSSKKPFRSKGVNLQTFNTRFSTSINDENCQIVFDKIIMPSLAFLRLALLDENNRLLGQRIIPISGLAPGYKHVMLRNASNRYIGPVSLFAKFEVLDYVAKEHREIVIQLQNPIAAVSKIKTWETALEDPMGKSGTHKFSGTSKPINDSKNTSKEEDKKKMLEVFEKVGETNQAHINRMLSITKLRSMKGDSSSSISDTIPSSKITSTDDGDSHINLYRKKQRSLNSTSETTDDIILNEKPKTSVAPSKVIIDSKHFYIETMNLYYPEIPSYFERKDIRKKRKMFNKKYPNFLSTIEIWNVCGLSDKTRFSQNLKKIPSLNEIEKYEKSINKIFNKTIEKDMKKIYKRLNFGYKSELTSILKVTHNDRRNELEMNAKIGNIQKKSEEEVSDKYIKMGIENGRALIQAKERRLKEIDKKFSEIKQIIFSNNDQKLGAAKKFIE</sequence>
<feature type="region of interest" description="Disordered" evidence="9">
    <location>
        <begin position="904"/>
        <end position="930"/>
    </location>
</feature>
<dbReference type="PRINTS" id="PR00390">
    <property type="entry name" value="PHPHLIPASEC"/>
</dbReference>
<feature type="binding site" evidence="6">
    <location>
        <position position="384"/>
    </location>
    <ligand>
        <name>Ca(2+)</name>
        <dbReference type="ChEBI" id="CHEBI:29108"/>
    </ligand>
</feature>
<dbReference type="GO" id="GO:0004435">
    <property type="term" value="F:phosphatidylinositol-4,5-bisphosphate phospholipase C activity"/>
    <property type="evidence" value="ECO:0007669"/>
    <property type="project" value="UniProtKB-UniRule"/>
</dbReference>
<dbReference type="Pfam" id="PF17787">
    <property type="entry name" value="PH_14"/>
    <property type="match status" value="1"/>
</dbReference>
<name>A0A0N4ZK44_PARTI</name>
<dbReference type="InterPro" id="IPR035892">
    <property type="entry name" value="C2_domain_sf"/>
</dbReference>
<keyword evidence="4" id="KW-0807">Transducer</keyword>
<evidence type="ECO:0000256" key="4">
    <source>
        <dbReference type="PIRNR" id="PIRNR000956"/>
    </source>
</evidence>
<dbReference type="GO" id="GO:0046488">
    <property type="term" value="P:phosphatidylinositol metabolic process"/>
    <property type="evidence" value="ECO:0007669"/>
    <property type="project" value="TreeGrafter"/>
</dbReference>
<accession>A0A0N4ZK44</accession>
<feature type="compositionally biased region" description="Polar residues" evidence="9">
    <location>
        <begin position="910"/>
        <end position="923"/>
    </location>
</feature>
<dbReference type="GO" id="GO:0005509">
    <property type="term" value="F:calcium ion binding"/>
    <property type="evidence" value="ECO:0007669"/>
    <property type="project" value="UniProtKB-UniRule"/>
</dbReference>
<dbReference type="EC" id="3.1.4.11" evidence="4"/>
<dbReference type="AlphaFoldDB" id="A0A0N4ZK44"/>
<dbReference type="PANTHER" id="PTHR10336">
    <property type="entry name" value="PHOSPHOINOSITIDE-SPECIFIC PHOSPHOLIPASE C FAMILY PROTEIN"/>
    <property type="match status" value="1"/>
</dbReference>
<dbReference type="GO" id="GO:0051209">
    <property type="term" value="P:release of sequestered calcium ion into cytosol"/>
    <property type="evidence" value="ECO:0007669"/>
    <property type="project" value="TreeGrafter"/>
</dbReference>
<feature type="coiled-coil region" evidence="8">
    <location>
        <begin position="1171"/>
        <end position="1198"/>
    </location>
</feature>
<evidence type="ECO:0000256" key="3">
    <source>
        <dbReference type="ARBA" id="ARBA00023098"/>
    </source>
</evidence>
<dbReference type="InterPro" id="IPR017946">
    <property type="entry name" value="PLC-like_Pdiesterase_TIM-brl"/>
</dbReference>
<feature type="compositionally biased region" description="Low complexity" evidence="9">
    <location>
        <begin position="964"/>
        <end position="981"/>
    </location>
</feature>
<evidence type="ECO:0000313" key="12">
    <source>
        <dbReference type="WBParaSite" id="PTRK_0000847700.1"/>
    </source>
</evidence>
<dbReference type="InterPro" id="IPR011992">
    <property type="entry name" value="EF-hand-dom_pair"/>
</dbReference>
<dbReference type="Proteomes" id="UP000038045">
    <property type="component" value="Unplaced"/>
</dbReference>
<reference evidence="12" key="1">
    <citation type="submission" date="2017-02" db="UniProtKB">
        <authorList>
            <consortium name="WormBaseParasite"/>
        </authorList>
    </citation>
    <scope>IDENTIFICATION</scope>
</reference>
<comment type="function">
    <text evidence="4">The production of the second messenger molecules diacylglycerol (DAG) and inositol 1,4,5-trisphosphate (IP3) is mediated by activated phosphatidylinositol-specific phospholipase C enzymes.</text>
</comment>